<dbReference type="InterPro" id="IPR001563">
    <property type="entry name" value="Peptidase_S10"/>
</dbReference>
<evidence type="ECO:0000313" key="3">
    <source>
        <dbReference type="Proteomes" id="UP000230423"/>
    </source>
</evidence>
<keyword evidence="3" id="KW-1185">Reference proteome</keyword>
<proteinExistence type="inferred from homology"/>
<keyword evidence="2" id="KW-0378">Hydrolase</keyword>
<dbReference type="AlphaFoldDB" id="A0A2G9V3I5"/>
<dbReference type="PRINTS" id="PR00724">
    <property type="entry name" value="CRBOXYPTASEC"/>
</dbReference>
<comment type="similarity">
    <text evidence="1">Belongs to the peptidase S10 family.</text>
</comment>
<dbReference type="SUPFAM" id="SSF53474">
    <property type="entry name" value="alpha/beta-Hydrolases"/>
    <property type="match status" value="1"/>
</dbReference>
<dbReference type="Pfam" id="PF00450">
    <property type="entry name" value="Peptidase_S10"/>
    <property type="match status" value="1"/>
</dbReference>
<organism evidence="2 3">
    <name type="scientific">Teladorsagia circumcincta</name>
    <name type="common">Brown stomach worm</name>
    <name type="synonym">Ostertagia circumcincta</name>
    <dbReference type="NCBI Taxonomy" id="45464"/>
    <lineage>
        <taxon>Eukaryota</taxon>
        <taxon>Metazoa</taxon>
        <taxon>Ecdysozoa</taxon>
        <taxon>Nematoda</taxon>
        <taxon>Chromadorea</taxon>
        <taxon>Rhabditida</taxon>
        <taxon>Rhabditina</taxon>
        <taxon>Rhabditomorpha</taxon>
        <taxon>Strongyloidea</taxon>
        <taxon>Trichostrongylidae</taxon>
        <taxon>Teladorsagia</taxon>
    </lineage>
</organism>
<evidence type="ECO:0000256" key="1">
    <source>
        <dbReference type="ARBA" id="ARBA00009431"/>
    </source>
</evidence>
<reference evidence="2 3" key="1">
    <citation type="submission" date="2015-09" db="EMBL/GenBank/DDBJ databases">
        <title>Draft genome of the parasitic nematode Teladorsagia circumcincta isolate WARC Sus (inbred).</title>
        <authorList>
            <person name="Mitreva M."/>
        </authorList>
    </citation>
    <scope>NUCLEOTIDE SEQUENCE [LARGE SCALE GENOMIC DNA]</scope>
    <source>
        <strain evidence="2 3">S</strain>
    </source>
</reference>
<keyword evidence="2" id="KW-0121">Carboxypeptidase</keyword>
<dbReference type="EMBL" id="KZ345012">
    <property type="protein sequence ID" value="PIO77064.1"/>
    <property type="molecule type" value="Genomic_DNA"/>
</dbReference>
<dbReference type="GO" id="GO:0006508">
    <property type="term" value="P:proteolysis"/>
    <property type="evidence" value="ECO:0007669"/>
    <property type="project" value="InterPro"/>
</dbReference>
<name>A0A2G9V3I5_TELCI</name>
<dbReference type="InterPro" id="IPR029058">
    <property type="entry name" value="AB_hydrolase_fold"/>
</dbReference>
<dbReference type="PANTHER" id="PTHR11802">
    <property type="entry name" value="SERINE PROTEASE FAMILY S10 SERINE CARBOXYPEPTIDASE"/>
    <property type="match status" value="1"/>
</dbReference>
<dbReference type="OrthoDB" id="5812398at2759"/>
<accession>A0A2G9V3I5</accession>
<dbReference type="Proteomes" id="UP000230423">
    <property type="component" value="Unassembled WGS sequence"/>
</dbReference>
<sequence length="359" mass="40535">MLSHKGLSQRIQDHGIEGRHNLCTKPAGAEQAESSRYASVDATLSLPNTKARAISVPTTSPIFLPLKVFQARISATPCCAFDYEDNYANIVYLDAPAGVGFSVRSDGFWNYTDTEVASDNYVALKECFKKFPERRTNDFYAAGESYAGTYIPMLSAFLVDDLGINFKGMLIGNGCIDDILNFNSLVDFNYNHGFIDERYYRQSIEKCCNNNPDHCDFYNLSMNETGFCYDELQPACAHHNDSVVYLQRDDVRAALQIPNNIPAYETCKESNNRHLFAKLHFSIGPEGAAKFRKQSHRAVINWDSFTTLGNLWEDSSFKNIDEKYYRFVEHLHASGGTLVVTKRHLSPETLELISQRETA</sequence>
<dbReference type="GO" id="GO:0004185">
    <property type="term" value="F:serine-type carboxypeptidase activity"/>
    <property type="evidence" value="ECO:0007669"/>
    <property type="project" value="InterPro"/>
</dbReference>
<evidence type="ECO:0000313" key="2">
    <source>
        <dbReference type="EMBL" id="PIO77064.1"/>
    </source>
</evidence>
<gene>
    <name evidence="2" type="ORF">TELCIR_00820</name>
</gene>
<dbReference type="Gene3D" id="3.40.50.1820">
    <property type="entry name" value="alpha/beta hydrolase"/>
    <property type="match status" value="1"/>
</dbReference>
<protein>
    <submittedName>
        <fullName evidence="2">Serine carboxypeptidase</fullName>
    </submittedName>
</protein>
<keyword evidence="2" id="KW-0645">Protease</keyword>
<dbReference type="PANTHER" id="PTHR11802:SF201">
    <property type="entry name" value="CARBOXYPEPTIDASE"/>
    <property type="match status" value="1"/>
</dbReference>